<evidence type="ECO:0000313" key="1">
    <source>
        <dbReference type="EMBL" id="MBZ5737761.1"/>
    </source>
</evidence>
<dbReference type="Proteomes" id="UP000780875">
    <property type="component" value="Unassembled WGS sequence"/>
</dbReference>
<dbReference type="PRINTS" id="PR00081">
    <property type="entry name" value="GDHRDH"/>
</dbReference>
<name>A0ABS7U9Y0_9ACTN</name>
<dbReference type="PANTHER" id="PTHR44656:SF7">
    <property type="entry name" value="DEHYDROGENASE_REDUCTASE SDR FAMILY MEMBER 12"/>
    <property type="match status" value="1"/>
</dbReference>
<accession>A0ABS7U9Y0</accession>
<organism evidence="1 2">
    <name type="scientific">Nocardioides mangrovi</name>
    <dbReference type="NCBI Taxonomy" id="2874580"/>
    <lineage>
        <taxon>Bacteria</taxon>
        <taxon>Bacillati</taxon>
        <taxon>Actinomycetota</taxon>
        <taxon>Actinomycetes</taxon>
        <taxon>Propionibacteriales</taxon>
        <taxon>Nocardioidaceae</taxon>
        <taxon>Nocardioides</taxon>
    </lineage>
</organism>
<gene>
    <name evidence="1" type="ORF">K8U61_06275</name>
</gene>
<dbReference type="RefSeq" id="WP_224122137.1">
    <property type="nucleotide sequence ID" value="NZ_JAIQZJ010000002.1"/>
</dbReference>
<dbReference type="InterPro" id="IPR036291">
    <property type="entry name" value="NAD(P)-bd_dom_sf"/>
</dbReference>
<protein>
    <submittedName>
        <fullName evidence="1">SDR family NAD(P)-dependent oxidoreductase</fullName>
    </submittedName>
</protein>
<dbReference type="InterPro" id="IPR052992">
    <property type="entry name" value="SDR_member_12"/>
</dbReference>
<sequence>MANLATTFDTVVDTALDRTVAPGYTRLGLAVRRRLPGWPADPEPGALDGRRAVVTGASSGLGIATAEGLAALGAEVVLVVRDLEKGARVVREVQGRLPLARLELRRCDLADLDDVRALAAEVDGSVDVLVHNAGAMPPERTESPQGHELTMALHVLTPVLLTDLLAGAGRLDDARVVLVTSGGMYAQRLRADDPEYLDGDYSPTTAYARSKRAQVELLPELQSRWAAHGVTVHATHPGWADTPGVSESLPTFRRITGPLLRDADEGADTTVWLAATEPTPAGGRLWHDRRPRPAHLLRRTRTGEAERTAMWAWVRGAVEG</sequence>
<dbReference type="PANTHER" id="PTHR44656">
    <property type="entry name" value="DEHYDROGENASE/REDUCTASE SDR FAMILY MEMBER 12"/>
    <property type="match status" value="1"/>
</dbReference>
<reference evidence="1 2" key="1">
    <citation type="submission" date="2021-09" db="EMBL/GenBank/DDBJ databases">
        <title>Whole genome sequence of Nocardioides sp. GBK3QG-3.</title>
        <authorList>
            <person name="Tuo L."/>
        </authorList>
    </citation>
    <scope>NUCLEOTIDE SEQUENCE [LARGE SCALE GENOMIC DNA]</scope>
    <source>
        <strain evidence="1 2">GBK3QG-3</strain>
    </source>
</reference>
<dbReference type="Pfam" id="PF00106">
    <property type="entry name" value="adh_short"/>
    <property type="match status" value="1"/>
</dbReference>
<evidence type="ECO:0000313" key="2">
    <source>
        <dbReference type="Proteomes" id="UP000780875"/>
    </source>
</evidence>
<dbReference type="EMBL" id="JAIQZJ010000002">
    <property type="protein sequence ID" value="MBZ5737761.1"/>
    <property type="molecule type" value="Genomic_DNA"/>
</dbReference>
<comment type="caution">
    <text evidence="1">The sequence shown here is derived from an EMBL/GenBank/DDBJ whole genome shotgun (WGS) entry which is preliminary data.</text>
</comment>
<dbReference type="InterPro" id="IPR002347">
    <property type="entry name" value="SDR_fam"/>
</dbReference>
<dbReference type="SUPFAM" id="SSF51735">
    <property type="entry name" value="NAD(P)-binding Rossmann-fold domains"/>
    <property type="match status" value="1"/>
</dbReference>
<proteinExistence type="predicted"/>
<keyword evidence="2" id="KW-1185">Reference proteome</keyword>
<dbReference type="Gene3D" id="3.40.50.720">
    <property type="entry name" value="NAD(P)-binding Rossmann-like Domain"/>
    <property type="match status" value="1"/>
</dbReference>